<name>A0A679JG42_9HYPH</name>
<dbReference type="CDD" id="cd09871">
    <property type="entry name" value="PIN_MtVapC28-VapC30-like"/>
    <property type="match status" value="1"/>
</dbReference>
<geneLocation type="plasmid" evidence="1">
    <name>1</name>
</geneLocation>
<evidence type="ECO:0000313" key="1">
    <source>
        <dbReference type="EMBL" id="CAA2138669.1"/>
    </source>
</evidence>
<keyword evidence="1" id="KW-0614">Plasmid</keyword>
<protein>
    <submittedName>
        <fullName evidence="1">Uncharacterized protein</fullName>
    </submittedName>
</protein>
<dbReference type="AlphaFoldDB" id="A0A679JG42"/>
<dbReference type="EMBL" id="LR743510">
    <property type="protein sequence ID" value="CAA2138669.1"/>
    <property type="molecule type" value="Genomic_DNA"/>
</dbReference>
<proteinExistence type="predicted"/>
<organism evidence="1">
    <name type="scientific">Methylobacterium bullatum</name>
    <dbReference type="NCBI Taxonomy" id="570505"/>
    <lineage>
        <taxon>Bacteria</taxon>
        <taxon>Pseudomonadati</taxon>
        <taxon>Pseudomonadota</taxon>
        <taxon>Alphaproteobacteria</taxon>
        <taxon>Hyphomicrobiales</taxon>
        <taxon>Methylobacteriaceae</taxon>
        <taxon>Methylobacterium</taxon>
    </lineage>
</organism>
<gene>
    <name evidence="1" type="ORF">MBLL_01259</name>
</gene>
<sequence>MRRRVGIAKTHALPLLFNGEDFVHTDIAFAYTPVP</sequence>
<reference evidence="1" key="1">
    <citation type="submission" date="2019-12" db="EMBL/GenBank/DDBJ databases">
        <authorList>
            <person name="Cremers G."/>
        </authorList>
    </citation>
    <scope>NUCLEOTIDE SEQUENCE</scope>
    <source>
        <strain evidence="1">Mbul2</strain>
        <plasmid evidence="1">1</plasmid>
    </source>
</reference>
<accession>A0A679JG42</accession>